<dbReference type="STRING" id="1220535.IMCC14465_12650"/>
<reference evidence="1 2" key="1">
    <citation type="journal article" date="2012" name="J. Bacteriol.">
        <title>Genome Sequence of Strain IMCC14465, Isolated from the East Sea, Belonging to the PS1 Clade of Alphaproteobacteria.</title>
        <authorList>
            <person name="Yang S.J."/>
            <person name="Kang I."/>
            <person name="Cho J.C."/>
        </authorList>
    </citation>
    <scope>NUCLEOTIDE SEQUENCE [LARGE SCALE GENOMIC DNA]</scope>
    <source>
        <strain evidence="1 2">IMCC14465</strain>
    </source>
</reference>
<evidence type="ECO:0000313" key="1">
    <source>
        <dbReference type="EMBL" id="EJW21469.1"/>
    </source>
</evidence>
<dbReference type="AlphaFoldDB" id="J9E0K1"/>
<keyword evidence="2" id="KW-1185">Reference proteome</keyword>
<sequence length="130" mass="15172">MEMPAADFRLGDDAKKNNIDNANLYDLVNSYKYKIDWYEDYLKDIGTNYNSSHNLDKFDVTTHFEEIASDIRKQLKLDAVTKEKNEESLKPFLKNSKKNAKTSEYGLSVIVFRVQTLEIQFLRRSVTALH</sequence>
<organism evidence="1 2">
    <name type="scientific">alpha proteobacterium IMCC14465</name>
    <dbReference type="NCBI Taxonomy" id="1220535"/>
    <lineage>
        <taxon>Bacteria</taxon>
        <taxon>Pseudomonadati</taxon>
        <taxon>Pseudomonadota</taxon>
        <taxon>Alphaproteobacteria</taxon>
        <taxon>PS1 clade</taxon>
    </lineage>
</organism>
<comment type="caution">
    <text evidence="1">The sequence shown here is derived from an EMBL/GenBank/DDBJ whole genome shotgun (WGS) entry which is preliminary data.</text>
</comment>
<accession>J9E0K1</accession>
<proteinExistence type="predicted"/>
<name>J9E0K1_9PROT</name>
<protein>
    <submittedName>
        <fullName evidence="1">Uncharacterized protein</fullName>
    </submittedName>
</protein>
<dbReference type="Proteomes" id="UP000004836">
    <property type="component" value="Unassembled WGS sequence"/>
</dbReference>
<gene>
    <name evidence="1" type="ORF">IMCC14465_12650</name>
</gene>
<evidence type="ECO:0000313" key="2">
    <source>
        <dbReference type="Proteomes" id="UP000004836"/>
    </source>
</evidence>
<dbReference type="EMBL" id="ALYF01000003">
    <property type="protein sequence ID" value="EJW21469.1"/>
    <property type="molecule type" value="Genomic_DNA"/>
</dbReference>